<proteinExistence type="predicted"/>
<reference evidence="1" key="1">
    <citation type="submission" date="2021-02" db="EMBL/GenBank/DDBJ databases">
        <authorList>
            <person name="Dougan E. K."/>
            <person name="Rhodes N."/>
            <person name="Thang M."/>
            <person name="Chan C."/>
        </authorList>
    </citation>
    <scope>NUCLEOTIDE SEQUENCE</scope>
</reference>
<name>A0A812I206_9DINO</name>
<gene>
    <name evidence="1" type="ORF">SNAT2548_LOCUS2607</name>
</gene>
<protein>
    <submittedName>
        <fullName evidence="1">Uncharacterized protein</fullName>
    </submittedName>
</protein>
<organism evidence="1 2">
    <name type="scientific">Symbiodinium natans</name>
    <dbReference type="NCBI Taxonomy" id="878477"/>
    <lineage>
        <taxon>Eukaryota</taxon>
        <taxon>Sar</taxon>
        <taxon>Alveolata</taxon>
        <taxon>Dinophyceae</taxon>
        <taxon>Suessiales</taxon>
        <taxon>Symbiodiniaceae</taxon>
        <taxon>Symbiodinium</taxon>
    </lineage>
</organism>
<sequence>MALRVAPPGAGSLQLHQATIPRRRRLQRKALPSPWVRAHWALPPLLLSASGRRRLGRLVRQAFGLPVEEVLADVLKARTRQQA</sequence>
<keyword evidence="2" id="KW-1185">Reference proteome</keyword>
<comment type="caution">
    <text evidence="1">The sequence shown here is derived from an EMBL/GenBank/DDBJ whole genome shotgun (WGS) entry which is preliminary data.</text>
</comment>
<dbReference type="Proteomes" id="UP000604046">
    <property type="component" value="Unassembled WGS sequence"/>
</dbReference>
<evidence type="ECO:0000313" key="2">
    <source>
        <dbReference type="Proteomes" id="UP000604046"/>
    </source>
</evidence>
<evidence type="ECO:0000313" key="1">
    <source>
        <dbReference type="EMBL" id="CAE6971545.1"/>
    </source>
</evidence>
<dbReference type="EMBL" id="CAJNDS010000157">
    <property type="protein sequence ID" value="CAE6971545.1"/>
    <property type="molecule type" value="Genomic_DNA"/>
</dbReference>
<dbReference type="AlphaFoldDB" id="A0A812I206"/>
<accession>A0A812I206</accession>